<protein>
    <submittedName>
        <fullName evidence="1">Helix-turn-helix domain-containing protein</fullName>
    </submittedName>
</protein>
<sequence>MSSTSAYPIELPAAVWQSPHLSASAKLLFGEIAYLCQSKGYCPLRYAYFAQRYQVTRKTVKAWIAQLEEAKLIRVRYDSTGQQRMLYLEPLPENPINNHCPNPTIA</sequence>
<proteinExistence type="predicted"/>
<gene>
    <name evidence="1" type="ORF">K4G66_18620</name>
</gene>
<reference evidence="1" key="2">
    <citation type="journal article" date="2024" name="Antonie Van Leeuwenhoek">
        <title>Roseihalotalea indica gen. nov., sp. nov., a halophilic Bacteroidetes from mesopelagic Southwest Indian Ocean with higher carbohydrate metabolic potential.</title>
        <authorList>
            <person name="Chen B."/>
            <person name="Zhang M."/>
            <person name="Lin D."/>
            <person name="Ye J."/>
            <person name="Tang K."/>
        </authorList>
    </citation>
    <scope>NUCLEOTIDE SEQUENCE</scope>
    <source>
        <strain evidence="1">TK19036</strain>
    </source>
</reference>
<name>A0AA49GI85_9BACT</name>
<evidence type="ECO:0000313" key="1">
    <source>
        <dbReference type="EMBL" id="WKN34393.1"/>
    </source>
</evidence>
<dbReference type="Pfam" id="PF13730">
    <property type="entry name" value="HTH_36"/>
    <property type="match status" value="1"/>
</dbReference>
<organism evidence="1">
    <name type="scientific">Roseihalotalea indica</name>
    <dbReference type="NCBI Taxonomy" id="2867963"/>
    <lineage>
        <taxon>Bacteria</taxon>
        <taxon>Pseudomonadati</taxon>
        <taxon>Bacteroidota</taxon>
        <taxon>Cytophagia</taxon>
        <taxon>Cytophagales</taxon>
        <taxon>Catalimonadaceae</taxon>
        <taxon>Roseihalotalea</taxon>
    </lineage>
</organism>
<reference evidence="1" key="1">
    <citation type="journal article" date="2023" name="Comput. Struct. Biotechnol. J.">
        <title>Discovery of a novel marine Bacteroidetes with a rich repertoire of carbohydrate-active enzymes.</title>
        <authorList>
            <person name="Chen B."/>
            <person name="Liu G."/>
            <person name="Chen Q."/>
            <person name="Wang H."/>
            <person name="Liu L."/>
            <person name="Tang K."/>
        </authorList>
    </citation>
    <scope>NUCLEOTIDE SEQUENCE</scope>
    <source>
        <strain evidence="1">TK19036</strain>
    </source>
</reference>
<accession>A0AA49GI85</accession>
<dbReference type="AlphaFoldDB" id="A0AA49GI85"/>
<dbReference type="EMBL" id="CP120682">
    <property type="protein sequence ID" value="WKN34393.1"/>
    <property type="molecule type" value="Genomic_DNA"/>
</dbReference>